<proteinExistence type="predicted"/>
<dbReference type="AlphaFoldDB" id="A0AAV9J5R3"/>
<dbReference type="EMBL" id="JAVFHQ010000074">
    <property type="protein sequence ID" value="KAK4540106.1"/>
    <property type="molecule type" value="Genomic_DNA"/>
</dbReference>
<gene>
    <name evidence="1" type="ORF">LTR36_009771</name>
</gene>
<evidence type="ECO:0000313" key="1">
    <source>
        <dbReference type="EMBL" id="KAK4540106.1"/>
    </source>
</evidence>
<sequence>MSYPTTQAFIHVGTWDDEMRAHPALKWMEHYTKDIIDGRQFDQPATSVGHAKDFTLQKSTGEVIEGADKAWKVIGTEIYAPFSSHVHDPSFLVTWETEKGWDMFGVAQLWWNLQVPGEHKIKGYGGKEWDGCTPAAFYFKYVKAGDDFELARTEIYSDPSAAMVQMIKRGMLKPEQLAQM</sequence>
<accession>A0AAV9J5R3</accession>
<dbReference type="Proteomes" id="UP001324427">
    <property type="component" value="Unassembled WGS sequence"/>
</dbReference>
<protein>
    <submittedName>
        <fullName evidence="1">Uncharacterized protein</fullName>
    </submittedName>
</protein>
<organism evidence="1 2">
    <name type="scientific">Oleoguttula mirabilis</name>
    <dbReference type="NCBI Taxonomy" id="1507867"/>
    <lineage>
        <taxon>Eukaryota</taxon>
        <taxon>Fungi</taxon>
        <taxon>Dikarya</taxon>
        <taxon>Ascomycota</taxon>
        <taxon>Pezizomycotina</taxon>
        <taxon>Dothideomycetes</taxon>
        <taxon>Dothideomycetidae</taxon>
        <taxon>Mycosphaerellales</taxon>
        <taxon>Teratosphaeriaceae</taxon>
        <taxon>Oleoguttula</taxon>
    </lineage>
</organism>
<keyword evidence="2" id="KW-1185">Reference proteome</keyword>
<name>A0AAV9J5R3_9PEZI</name>
<reference evidence="1 2" key="1">
    <citation type="submission" date="2021-11" db="EMBL/GenBank/DDBJ databases">
        <title>Black yeast isolated from Biological Soil Crust.</title>
        <authorList>
            <person name="Kurbessoian T."/>
        </authorList>
    </citation>
    <scope>NUCLEOTIDE SEQUENCE [LARGE SCALE GENOMIC DNA]</scope>
    <source>
        <strain evidence="1 2">CCFEE 5522</strain>
    </source>
</reference>
<evidence type="ECO:0000313" key="2">
    <source>
        <dbReference type="Proteomes" id="UP001324427"/>
    </source>
</evidence>
<comment type="caution">
    <text evidence="1">The sequence shown here is derived from an EMBL/GenBank/DDBJ whole genome shotgun (WGS) entry which is preliminary data.</text>
</comment>